<protein>
    <recommendedName>
        <fullName evidence="10">Potassium channel domain-containing protein</fullName>
    </recommendedName>
</protein>
<reference evidence="11" key="1">
    <citation type="submission" date="2022-01" db="EMBL/GenBank/DDBJ databases">
        <authorList>
            <person name="King R."/>
        </authorList>
    </citation>
    <scope>NUCLEOTIDE SEQUENCE</scope>
</reference>
<evidence type="ECO:0000256" key="1">
    <source>
        <dbReference type="ARBA" id="ARBA00004141"/>
    </source>
</evidence>
<dbReference type="SUPFAM" id="SSF81324">
    <property type="entry name" value="Voltage-gated potassium channels"/>
    <property type="match status" value="2"/>
</dbReference>
<dbReference type="AlphaFoldDB" id="A0A9P0DAJ4"/>
<sequence length="472" mass="54800">MHTTSSSKKFFGCPSFTELVQKGVANLEAFVFNYIAPRNPNFIYFLKSCILFFFGTFIPGYVFMVVEGRLEKEFKQKTYPQFKTSLIKSMYESIDNETEFRNVLASYESQIAQYFQLYPLIMLNLEEHIWDLWTGFFYSYTVYTTLGYGEIYPLTKVGRILTILYAVIGIPLFLLFLRDLGILFTRLVKYVWMLLRRLYHTGSCRRHRETHMEDVFVEKKVDSDLQQHAPTPTSHKLNDISSVAPNANSEDTVTQEVSTFEIDDEFNLPIPVALFILCIYIFLGAILYSYFEEWDVFDSFYYVFICLSTIGFGDFIPHHPTCEIISLFYECFGKAFMAMTIELFSERLSHSFHTSLKSSSDLWDMDDSGSERSFDIVEFDRDASVHKIINIEELEDASLGIKRAKSVYRPSKFRSEYFTTLKNDPIPVTVVGNWEERVVVHCDSSFRKGKVEETSRIRDAGDGDFDVADIDV</sequence>
<evidence type="ECO:0000256" key="2">
    <source>
        <dbReference type="ARBA" id="ARBA00022448"/>
    </source>
</evidence>
<accession>A0A9P0DAJ4</accession>
<evidence type="ECO:0000256" key="9">
    <source>
        <dbReference type="SAM" id="Phobius"/>
    </source>
</evidence>
<dbReference type="Proteomes" id="UP001153636">
    <property type="component" value="Chromosome 9"/>
</dbReference>
<feature type="transmembrane region" description="Helical" evidence="9">
    <location>
        <begin position="42"/>
        <end position="66"/>
    </location>
</feature>
<name>A0A9P0DAJ4_9CUCU</name>
<dbReference type="PANTHER" id="PTHR11003">
    <property type="entry name" value="POTASSIUM CHANNEL, SUBFAMILY K"/>
    <property type="match status" value="1"/>
</dbReference>
<dbReference type="GO" id="GO:0005886">
    <property type="term" value="C:plasma membrane"/>
    <property type="evidence" value="ECO:0007669"/>
    <property type="project" value="TreeGrafter"/>
</dbReference>
<evidence type="ECO:0000256" key="7">
    <source>
        <dbReference type="ARBA" id="ARBA00023303"/>
    </source>
</evidence>
<evidence type="ECO:0000256" key="5">
    <source>
        <dbReference type="ARBA" id="ARBA00023065"/>
    </source>
</evidence>
<comment type="subcellular location">
    <subcellularLocation>
        <location evidence="1">Membrane</location>
        <topology evidence="1">Multi-pass membrane protein</topology>
    </subcellularLocation>
</comment>
<dbReference type="Gene3D" id="1.10.287.70">
    <property type="match status" value="1"/>
</dbReference>
<keyword evidence="3 8" id="KW-0812">Transmembrane</keyword>
<dbReference type="PRINTS" id="PR01333">
    <property type="entry name" value="2POREKCHANEL"/>
</dbReference>
<evidence type="ECO:0000256" key="4">
    <source>
        <dbReference type="ARBA" id="ARBA00022989"/>
    </source>
</evidence>
<dbReference type="GO" id="GO:0030322">
    <property type="term" value="P:stabilization of membrane potential"/>
    <property type="evidence" value="ECO:0007669"/>
    <property type="project" value="TreeGrafter"/>
</dbReference>
<keyword evidence="4 9" id="KW-1133">Transmembrane helix</keyword>
<evidence type="ECO:0000256" key="3">
    <source>
        <dbReference type="ARBA" id="ARBA00022692"/>
    </source>
</evidence>
<feature type="transmembrane region" description="Helical" evidence="9">
    <location>
        <begin position="300"/>
        <end position="318"/>
    </location>
</feature>
<evidence type="ECO:0000259" key="10">
    <source>
        <dbReference type="Pfam" id="PF07885"/>
    </source>
</evidence>
<evidence type="ECO:0000256" key="8">
    <source>
        <dbReference type="RuleBase" id="RU003857"/>
    </source>
</evidence>
<keyword evidence="12" id="KW-1185">Reference proteome</keyword>
<keyword evidence="7 8" id="KW-0407">Ion channel</keyword>
<dbReference type="GO" id="GO:0015271">
    <property type="term" value="F:outward rectifier potassium channel activity"/>
    <property type="evidence" value="ECO:0007669"/>
    <property type="project" value="TreeGrafter"/>
</dbReference>
<feature type="domain" description="Potassium channel" evidence="10">
    <location>
        <begin position="276"/>
        <end position="348"/>
    </location>
</feature>
<organism evidence="11 12">
    <name type="scientific">Psylliodes chrysocephalus</name>
    <dbReference type="NCBI Taxonomy" id="3402493"/>
    <lineage>
        <taxon>Eukaryota</taxon>
        <taxon>Metazoa</taxon>
        <taxon>Ecdysozoa</taxon>
        <taxon>Arthropoda</taxon>
        <taxon>Hexapoda</taxon>
        <taxon>Insecta</taxon>
        <taxon>Pterygota</taxon>
        <taxon>Neoptera</taxon>
        <taxon>Endopterygota</taxon>
        <taxon>Coleoptera</taxon>
        <taxon>Polyphaga</taxon>
        <taxon>Cucujiformia</taxon>
        <taxon>Chrysomeloidea</taxon>
        <taxon>Chrysomelidae</taxon>
        <taxon>Galerucinae</taxon>
        <taxon>Alticini</taxon>
        <taxon>Psylliodes</taxon>
    </lineage>
</organism>
<dbReference type="PANTHER" id="PTHR11003:SF335">
    <property type="entry name" value="POTASSIUM CHANNEL DOMAIN-CONTAINING PROTEIN"/>
    <property type="match status" value="1"/>
</dbReference>
<dbReference type="InterPro" id="IPR003280">
    <property type="entry name" value="2pore_dom_K_chnl"/>
</dbReference>
<evidence type="ECO:0000256" key="6">
    <source>
        <dbReference type="ARBA" id="ARBA00023136"/>
    </source>
</evidence>
<proteinExistence type="inferred from homology"/>
<evidence type="ECO:0000313" key="12">
    <source>
        <dbReference type="Proteomes" id="UP001153636"/>
    </source>
</evidence>
<dbReference type="OrthoDB" id="297496at2759"/>
<keyword evidence="2 8" id="KW-0813">Transport</keyword>
<dbReference type="EMBL" id="OV651821">
    <property type="protein sequence ID" value="CAH1114954.1"/>
    <property type="molecule type" value="Genomic_DNA"/>
</dbReference>
<dbReference type="InterPro" id="IPR013099">
    <property type="entry name" value="K_chnl_dom"/>
</dbReference>
<feature type="domain" description="Potassium channel" evidence="10">
    <location>
        <begin position="122"/>
        <end position="185"/>
    </location>
</feature>
<keyword evidence="5 8" id="KW-0406">Ion transport</keyword>
<dbReference type="GO" id="GO:0022841">
    <property type="term" value="F:potassium ion leak channel activity"/>
    <property type="evidence" value="ECO:0007669"/>
    <property type="project" value="TreeGrafter"/>
</dbReference>
<feature type="transmembrane region" description="Helical" evidence="9">
    <location>
        <begin position="268"/>
        <end position="288"/>
    </location>
</feature>
<gene>
    <name evidence="11" type="ORF">PSYICH_LOCUS15049</name>
</gene>
<feature type="transmembrane region" description="Helical" evidence="9">
    <location>
        <begin position="163"/>
        <end position="184"/>
    </location>
</feature>
<dbReference type="Pfam" id="PF07885">
    <property type="entry name" value="Ion_trans_2"/>
    <property type="match status" value="2"/>
</dbReference>
<comment type="similarity">
    <text evidence="8">Belongs to the two pore domain potassium channel (TC 1.A.1.8) family.</text>
</comment>
<evidence type="ECO:0000313" key="11">
    <source>
        <dbReference type="EMBL" id="CAH1114954.1"/>
    </source>
</evidence>
<keyword evidence="6 9" id="KW-0472">Membrane</keyword>